<reference evidence="1" key="2">
    <citation type="journal article" date="2015" name="Fish Shellfish Immunol.">
        <title>Early steps in the European eel (Anguilla anguilla)-Vibrio vulnificus interaction in the gills: Role of the RtxA13 toxin.</title>
        <authorList>
            <person name="Callol A."/>
            <person name="Pajuelo D."/>
            <person name="Ebbesson L."/>
            <person name="Teles M."/>
            <person name="MacKenzie S."/>
            <person name="Amaro C."/>
        </authorList>
    </citation>
    <scope>NUCLEOTIDE SEQUENCE</scope>
</reference>
<evidence type="ECO:0000313" key="1">
    <source>
        <dbReference type="EMBL" id="JAH17036.1"/>
    </source>
</evidence>
<reference evidence="1" key="1">
    <citation type="submission" date="2014-11" db="EMBL/GenBank/DDBJ databases">
        <authorList>
            <person name="Amaro Gonzalez C."/>
        </authorList>
    </citation>
    <scope>NUCLEOTIDE SEQUENCE</scope>
</reference>
<proteinExistence type="predicted"/>
<protein>
    <submittedName>
        <fullName evidence="1">Uncharacterized protein</fullName>
    </submittedName>
</protein>
<dbReference type="EMBL" id="GBXM01091541">
    <property type="protein sequence ID" value="JAH17036.1"/>
    <property type="molecule type" value="Transcribed_RNA"/>
</dbReference>
<accession>A0A0E9QJH0</accession>
<organism evidence="1">
    <name type="scientific">Anguilla anguilla</name>
    <name type="common">European freshwater eel</name>
    <name type="synonym">Muraena anguilla</name>
    <dbReference type="NCBI Taxonomy" id="7936"/>
    <lineage>
        <taxon>Eukaryota</taxon>
        <taxon>Metazoa</taxon>
        <taxon>Chordata</taxon>
        <taxon>Craniata</taxon>
        <taxon>Vertebrata</taxon>
        <taxon>Euteleostomi</taxon>
        <taxon>Actinopterygii</taxon>
        <taxon>Neopterygii</taxon>
        <taxon>Teleostei</taxon>
        <taxon>Anguilliformes</taxon>
        <taxon>Anguillidae</taxon>
        <taxon>Anguilla</taxon>
    </lineage>
</organism>
<sequence length="30" mass="3453">MGFSPRSVLIYVCSYTHLKTLKIAFLTEAY</sequence>
<dbReference type="AlphaFoldDB" id="A0A0E9QJH0"/>
<name>A0A0E9QJH0_ANGAN</name>